<reference evidence="1 2" key="1">
    <citation type="submission" date="2015-06" db="EMBL/GenBank/DDBJ databases">
        <title>Genome sequence of Pseudoalteromonas carrageenovora.</title>
        <authorList>
            <person name="Xie B.-B."/>
            <person name="Rong J.-C."/>
            <person name="Qin Q.-L."/>
            <person name="Zhang Y.-Z."/>
        </authorList>
    </citation>
    <scope>NUCLEOTIDE SEQUENCE [LARGE SCALE GENOMIC DNA]</scope>
    <source>
        <strain evidence="1 2">IAM 12662</strain>
    </source>
</reference>
<dbReference type="Proteomes" id="UP000615003">
    <property type="component" value="Unassembled WGS sequence"/>
</dbReference>
<sequence length="43" mass="5011">MSAPKRLKCGCNDCFYTIIAVQCLSYRELERVYKLHLHIILAP</sequence>
<name>A0ABR9ES92_PSEVC</name>
<evidence type="ECO:0000313" key="1">
    <source>
        <dbReference type="EMBL" id="MBE0383158.1"/>
    </source>
</evidence>
<evidence type="ECO:0008006" key="3">
    <source>
        <dbReference type="Google" id="ProtNLM"/>
    </source>
</evidence>
<keyword evidence="2" id="KW-1185">Reference proteome</keyword>
<proteinExistence type="predicted"/>
<evidence type="ECO:0000313" key="2">
    <source>
        <dbReference type="Proteomes" id="UP000615003"/>
    </source>
</evidence>
<accession>A0ABR9ES92</accession>
<gene>
    <name evidence="1" type="ORF">PCARR_a1456</name>
</gene>
<dbReference type="EMBL" id="AQGW01000020">
    <property type="protein sequence ID" value="MBE0383158.1"/>
    <property type="molecule type" value="Genomic_DNA"/>
</dbReference>
<organism evidence="1 2">
    <name type="scientific">Pseudoalteromonas carrageenovora IAM 12662</name>
    <dbReference type="NCBI Taxonomy" id="1314868"/>
    <lineage>
        <taxon>Bacteria</taxon>
        <taxon>Pseudomonadati</taxon>
        <taxon>Pseudomonadota</taxon>
        <taxon>Gammaproteobacteria</taxon>
        <taxon>Alteromonadales</taxon>
        <taxon>Pseudoalteromonadaceae</taxon>
        <taxon>Pseudoalteromonas</taxon>
    </lineage>
</organism>
<protein>
    <recommendedName>
        <fullName evidence="3">Transposase</fullName>
    </recommendedName>
</protein>
<comment type="caution">
    <text evidence="1">The sequence shown here is derived from an EMBL/GenBank/DDBJ whole genome shotgun (WGS) entry which is preliminary data.</text>
</comment>